<comment type="caution">
    <text evidence="2">The sequence shown here is derived from an EMBL/GenBank/DDBJ whole genome shotgun (WGS) entry which is preliminary data.</text>
</comment>
<evidence type="ECO:0000313" key="3">
    <source>
        <dbReference type="Proteomes" id="UP001189429"/>
    </source>
</evidence>
<dbReference type="Proteomes" id="UP001189429">
    <property type="component" value="Unassembled WGS sequence"/>
</dbReference>
<sequence>MSASAPGESAQQLCSAAPLWHCMVEGGPGGAPPARGPAHASRGGGPAAPAPSARGGAGCERQHAAEMLRSTGASGGSVGVQWSRARPASGCFAGSPGSGSES</sequence>
<proteinExistence type="predicted"/>
<name>A0ABN9T6Z9_9DINO</name>
<keyword evidence="3" id="KW-1185">Reference proteome</keyword>
<reference evidence="2" key="1">
    <citation type="submission" date="2023-10" db="EMBL/GenBank/DDBJ databases">
        <authorList>
            <person name="Chen Y."/>
            <person name="Shah S."/>
            <person name="Dougan E. K."/>
            <person name="Thang M."/>
            <person name="Chan C."/>
        </authorList>
    </citation>
    <scope>NUCLEOTIDE SEQUENCE [LARGE SCALE GENOMIC DNA]</scope>
</reference>
<dbReference type="EMBL" id="CAUYUJ010014405">
    <property type="protein sequence ID" value="CAK0840850.1"/>
    <property type="molecule type" value="Genomic_DNA"/>
</dbReference>
<evidence type="ECO:0000256" key="1">
    <source>
        <dbReference type="SAM" id="MobiDB-lite"/>
    </source>
</evidence>
<accession>A0ABN9T6Z9</accession>
<protein>
    <submittedName>
        <fullName evidence="2">Uncharacterized protein</fullName>
    </submittedName>
</protein>
<evidence type="ECO:0000313" key="2">
    <source>
        <dbReference type="EMBL" id="CAK0840850.1"/>
    </source>
</evidence>
<feature type="region of interest" description="Disordered" evidence="1">
    <location>
        <begin position="22"/>
        <end position="102"/>
    </location>
</feature>
<gene>
    <name evidence="2" type="ORF">PCOR1329_LOCUS36190</name>
</gene>
<organism evidence="2 3">
    <name type="scientific">Prorocentrum cordatum</name>
    <dbReference type="NCBI Taxonomy" id="2364126"/>
    <lineage>
        <taxon>Eukaryota</taxon>
        <taxon>Sar</taxon>
        <taxon>Alveolata</taxon>
        <taxon>Dinophyceae</taxon>
        <taxon>Prorocentrales</taxon>
        <taxon>Prorocentraceae</taxon>
        <taxon>Prorocentrum</taxon>
    </lineage>
</organism>